<keyword evidence="1" id="KW-0812">Transmembrane</keyword>
<evidence type="ECO:0000313" key="2">
    <source>
        <dbReference type="EMBL" id="QHU07029.1"/>
    </source>
</evidence>
<keyword evidence="1" id="KW-0472">Membrane</keyword>
<feature type="transmembrane region" description="Helical" evidence="1">
    <location>
        <begin position="104"/>
        <end position="124"/>
    </location>
</feature>
<sequence length="172" mass="19202">MPTYCGNNANYPGLLAGTHVLGTNYGCMRKGIGVGSHLPYDAAYAGPYAPVDPRRFYCGNNPVVPPGYLAAGSPSNCLSTGIGIGKAQRAAMGPPAFMYFTRYVLPYVLFFLIISGIFAILYFTKPKFVTKKDSRNKDVIDWSKFVPYFIVACLVVAIIIWFFWKRFVRRWI</sequence>
<accession>A0A6C0JN60</accession>
<proteinExistence type="predicted"/>
<dbReference type="EMBL" id="MN740671">
    <property type="protein sequence ID" value="QHU07029.1"/>
    <property type="molecule type" value="Genomic_DNA"/>
</dbReference>
<evidence type="ECO:0000256" key="1">
    <source>
        <dbReference type="SAM" id="Phobius"/>
    </source>
</evidence>
<protein>
    <submittedName>
        <fullName evidence="2">Uncharacterized protein</fullName>
    </submittedName>
</protein>
<keyword evidence="1" id="KW-1133">Transmembrane helix</keyword>
<reference evidence="2" key="1">
    <citation type="journal article" date="2020" name="Nature">
        <title>Giant virus diversity and host interactions through global metagenomics.</title>
        <authorList>
            <person name="Schulz F."/>
            <person name="Roux S."/>
            <person name="Paez-Espino D."/>
            <person name="Jungbluth S."/>
            <person name="Walsh D.A."/>
            <person name="Denef V.J."/>
            <person name="McMahon K.D."/>
            <person name="Konstantinidis K.T."/>
            <person name="Eloe-Fadrosh E.A."/>
            <person name="Kyrpides N.C."/>
            <person name="Woyke T."/>
        </authorList>
    </citation>
    <scope>NUCLEOTIDE SEQUENCE</scope>
    <source>
        <strain evidence="2">GVMAG-S-1038524-41</strain>
    </source>
</reference>
<organism evidence="2">
    <name type="scientific">viral metagenome</name>
    <dbReference type="NCBI Taxonomy" id="1070528"/>
    <lineage>
        <taxon>unclassified sequences</taxon>
        <taxon>metagenomes</taxon>
        <taxon>organismal metagenomes</taxon>
    </lineage>
</organism>
<name>A0A6C0JN60_9ZZZZ</name>
<feature type="transmembrane region" description="Helical" evidence="1">
    <location>
        <begin position="145"/>
        <end position="164"/>
    </location>
</feature>
<dbReference type="AlphaFoldDB" id="A0A6C0JN60"/>